<dbReference type="Gene3D" id="4.10.1000.10">
    <property type="entry name" value="Zinc finger, CCCH-type"/>
    <property type="match status" value="1"/>
</dbReference>
<feature type="compositionally biased region" description="Basic and acidic residues" evidence="5">
    <location>
        <begin position="71"/>
        <end position="81"/>
    </location>
</feature>
<feature type="region of interest" description="Disordered" evidence="5">
    <location>
        <begin position="199"/>
        <end position="257"/>
    </location>
</feature>
<reference evidence="7 8" key="1">
    <citation type="submission" date="2016-06" db="EMBL/GenBank/DDBJ databases">
        <title>Evolution of pathogenesis and genome organization in the Tremellales.</title>
        <authorList>
            <person name="Cuomo C."/>
            <person name="Litvintseva A."/>
            <person name="Heitman J."/>
            <person name="Chen Y."/>
            <person name="Sun S."/>
            <person name="Springer D."/>
            <person name="Dromer F."/>
            <person name="Young S."/>
            <person name="Zeng Q."/>
            <person name="Chapman S."/>
            <person name="Gujja S."/>
            <person name="Saif S."/>
            <person name="Birren B."/>
        </authorList>
    </citation>
    <scope>NUCLEOTIDE SEQUENCE [LARGE SCALE GENOMIC DNA]</scope>
    <source>
        <strain evidence="7 8">CBS 7118</strain>
    </source>
</reference>
<dbReference type="InterPro" id="IPR036063">
    <property type="entry name" value="Smr_dom_sf"/>
</dbReference>
<dbReference type="Pfam" id="PF14608">
    <property type="entry name" value="zf-CCCH_2"/>
    <property type="match status" value="2"/>
</dbReference>
<dbReference type="SUPFAM" id="SSF90229">
    <property type="entry name" value="CCCH zinc finger"/>
    <property type="match status" value="1"/>
</dbReference>
<keyword evidence="8" id="KW-1185">Reference proteome</keyword>
<feature type="region of interest" description="Disordered" evidence="5">
    <location>
        <begin position="64"/>
        <end position="141"/>
    </location>
</feature>
<evidence type="ECO:0000256" key="1">
    <source>
        <dbReference type="ARBA" id="ARBA00022723"/>
    </source>
</evidence>
<keyword evidence="1 4" id="KW-0479">Metal-binding</keyword>
<dbReference type="GO" id="GO:0008270">
    <property type="term" value="F:zinc ion binding"/>
    <property type="evidence" value="ECO:0007669"/>
    <property type="project" value="UniProtKB-KW"/>
</dbReference>
<feature type="domain" description="C3H1-type" evidence="6">
    <location>
        <begin position="565"/>
        <end position="592"/>
    </location>
</feature>
<evidence type="ECO:0000313" key="7">
    <source>
        <dbReference type="EMBL" id="ODO01824.1"/>
    </source>
</evidence>
<dbReference type="OrthoDB" id="3247158at2759"/>
<evidence type="ECO:0000256" key="5">
    <source>
        <dbReference type="SAM" id="MobiDB-lite"/>
    </source>
</evidence>
<dbReference type="PANTHER" id="PTHR46651:SF1">
    <property type="entry name" value="SMALL MUTS RELATED FAMILY PROTEIN"/>
    <property type="match status" value="1"/>
</dbReference>
<name>A0A1E3JLT6_9TREE</name>
<evidence type="ECO:0000313" key="8">
    <source>
        <dbReference type="Proteomes" id="UP000094819"/>
    </source>
</evidence>
<keyword evidence="3 4" id="KW-0862">Zinc</keyword>
<dbReference type="Gene3D" id="3.30.1370.110">
    <property type="match status" value="1"/>
</dbReference>
<dbReference type="AlphaFoldDB" id="A0A1E3JLT6"/>
<proteinExistence type="predicted"/>
<keyword evidence="2 4" id="KW-0863">Zinc-finger</keyword>
<feature type="compositionally biased region" description="Low complexity" evidence="5">
    <location>
        <begin position="242"/>
        <end position="257"/>
    </location>
</feature>
<feature type="compositionally biased region" description="Low complexity" evidence="5">
    <location>
        <begin position="111"/>
        <end position="126"/>
    </location>
</feature>
<dbReference type="Proteomes" id="UP000094819">
    <property type="component" value="Unassembled WGS sequence"/>
</dbReference>
<feature type="region of interest" description="Disordered" evidence="5">
    <location>
        <begin position="489"/>
        <end position="542"/>
    </location>
</feature>
<dbReference type="InterPro" id="IPR013899">
    <property type="entry name" value="DUF1771"/>
</dbReference>
<dbReference type="RefSeq" id="XP_019033076.1">
    <property type="nucleotide sequence ID" value="XM_019174697.1"/>
</dbReference>
<dbReference type="SMART" id="SM01162">
    <property type="entry name" value="DUF1771"/>
    <property type="match status" value="1"/>
</dbReference>
<dbReference type="InterPro" id="IPR000571">
    <property type="entry name" value="Znf_CCCH"/>
</dbReference>
<dbReference type="PROSITE" id="PS50103">
    <property type="entry name" value="ZF_C3H1"/>
    <property type="match status" value="2"/>
</dbReference>
<dbReference type="InterPro" id="IPR053242">
    <property type="entry name" value="PAM2-like_domain"/>
</dbReference>
<evidence type="ECO:0000259" key="6">
    <source>
        <dbReference type="PROSITE" id="PS50103"/>
    </source>
</evidence>
<feature type="region of interest" description="Disordered" evidence="5">
    <location>
        <begin position="1"/>
        <end position="41"/>
    </location>
</feature>
<feature type="compositionally biased region" description="Basic and acidic residues" evidence="5">
    <location>
        <begin position="127"/>
        <end position="141"/>
    </location>
</feature>
<dbReference type="Pfam" id="PF08590">
    <property type="entry name" value="DUF1771"/>
    <property type="match status" value="1"/>
</dbReference>
<dbReference type="PANTHER" id="PTHR46651">
    <property type="entry name" value="POLYADENYLATE-BINDING PROTEIN-INTERACTING PROTEIN 7"/>
    <property type="match status" value="1"/>
</dbReference>
<organism evidence="7 8">
    <name type="scientific">Cryptococcus wingfieldii CBS 7118</name>
    <dbReference type="NCBI Taxonomy" id="1295528"/>
    <lineage>
        <taxon>Eukaryota</taxon>
        <taxon>Fungi</taxon>
        <taxon>Dikarya</taxon>
        <taxon>Basidiomycota</taxon>
        <taxon>Agaricomycotina</taxon>
        <taxon>Tremellomycetes</taxon>
        <taxon>Tremellales</taxon>
        <taxon>Cryptococcaceae</taxon>
        <taxon>Cryptococcus</taxon>
    </lineage>
</organism>
<feature type="compositionally biased region" description="Polar residues" evidence="5">
    <location>
        <begin position="489"/>
        <end position="502"/>
    </location>
</feature>
<accession>A0A1E3JLT6</accession>
<gene>
    <name evidence="7" type="ORF">L198_02551</name>
</gene>
<dbReference type="InterPro" id="IPR036855">
    <property type="entry name" value="Znf_CCCH_sf"/>
</dbReference>
<dbReference type="SMART" id="SM00356">
    <property type="entry name" value="ZnF_C3H1"/>
    <property type="match status" value="2"/>
</dbReference>
<feature type="zinc finger region" description="C3H1-type" evidence="4">
    <location>
        <begin position="541"/>
        <end position="564"/>
    </location>
</feature>
<protein>
    <recommendedName>
        <fullName evidence="6">C3H1-type domain-containing protein</fullName>
    </recommendedName>
</protein>
<feature type="zinc finger region" description="C3H1-type" evidence="4">
    <location>
        <begin position="565"/>
        <end position="592"/>
    </location>
</feature>
<evidence type="ECO:0000256" key="4">
    <source>
        <dbReference type="PROSITE-ProRule" id="PRU00723"/>
    </source>
</evidence>
<dbReference type="GeneID" id="30191764"/>
<dbReference type="EMBL" id="AWGH01000006">
    <property type="protein sequence ID" value="ODO01824.1"/>
    <property type="molecule type" value="Genomic_DNA"/>
</dbReference>
<comment type="caution">
    <text evidence="7">The sequence shown here is derived from an EMBL/GenBank/DDBJ whole genome shotgun (WGS) entry which is preliminary data.</text>
</comment>
<dbReference type="CDD" id="cd14279">
    <property type="entry name" value="CUE"/>
    <property type="match status" value="1"/>
</dbReference>
<evidence type="ECO:0000256" key="3">
    <source>
        <dbReference type="ARBA" id="ARBA00022833"/>
    </source>
</evidence>
<evidence type="ECO:0000256" key="2">
    <source>
        <dbReference type="ARBA" id="ARBA00022771"/>
    </source>
</evidence>
<feature type="domain" description="C3H1-type" evidence="6">
    <location>
        <begin position="541"/>
        <end position="564"/>
    </location>
</feature>
<sequence length="937" mass="100014">MGDNPTIRAPSPRKGSIYSITQADFDPPTAPTPTPTATTNVLSAHPHLGHYIFSILNKAYFPPQRSAVGDGKPEKEREKHPLSHSSGGSDDGSDDGANASADIDNEDGDVSQSESEAASQTSTATKSSEEGGSKKATSAEKEELVKRIVDLLDNEQEDELKVVLKPYMGELGKDDILMEQVCLDCMHKRKDDMENLPYAPHLTPTRNRGGPTISRPFTPSRAPSFHGRKPLSRAHSPVLPAGSLKGLSPAPSPLASPRLLNAKASQFNPSARSVSGPGAMNVEAKGFIPSDAWKDAPDTPPRVGSPFGAIGGSGMTRTASNLAIAAPLFGGKGSPFHSPVGTPQLTPVKMPDLFGTASPALSLRSRGVVPDDDDDDEFSPFGSGLPKLHHQENALKPDSKPFNPYFPPSSYLSSDYTPGYPSSAYSDTSFNSAEFGEENGEDVSGAGMTPLDVLCSVFTSVPRNELEDALHRAGYDFEAAMSMLVSQYTAPRSGQSTPQRVSSPRPMGMGRGGRDGFYPNLPSRTLRSMSPMGPRSPAAGGGGGKMCRYFLAGECRRSDCRFSHDLDRAMCRFWLRGHCAKGPNCEFLHQFPNNLDVSALQTSLQRVEMNDYARPDSPGYGQGHLHHQQAPDEFPDLNSSRMTRAPRFDPSRNRFANALKRAAPVMPRDHATAPAPPAPSSVYSDDSAGVAIVPKASSRVALRKPVLLPTLPTGAVANETYLSSRAGSIRLGHARNACLARAADAFRRGDGGAAKRFSREGKALNQRMLNEQAEAAQELIKVRTALAREAIMARPLSWSTDPADARERGKPCGGGLGVVLGVASVASLAGNARGSKGGGGKGGLEEGERVECVLDLHTLHGQEGVEICGQFLAELERERFRGLAYIVIGSEKHVGTQDPNRGASKTRLGTSVMQALVQWGYAWSEDVGIICCDPCRN</sequence>